<feature type="domain" description="CusB-like beta-barrel" evidence="7">
    <location>
        <begin position="197"/>
        <end position="274"/>
    </location>
</feature>
<dbReference type="NCBIfam" id="TIGR01730">
    <property type="entry name" value="RND_mfp"/>
    <property type="match status" value="1"/>
</dbReference>
<evidence type="ECO:0000259" key="5">
    <source>
        <dbReference type="Pfam" id="PF25869"/>
    </source>
</evidence>
<dbReference type="FunFam" id="2.40.30.170:FF:000010">
    <property type="entry name" value="Efflux RND transporter periplasmic adaptor subunit"/>
    <property type="match status" value="1"/>
</dbReference>
<sequence length="554" mass="61265">MHPQIREEQSGQCPICGMDLIPLTTLTSTGDPDAVSMSEAAMRLAQVQTSIVGQPKVVKTIRLNGKIQPDERAVSTQSAHLPGRIERLLINFTGEAVRRGQPVAQIYSPSLLTAQRELIEAQKFREADPDLYRAAREKLRLWKLSEGQINAIAQGQEVKTVFPVYADVSGVVWDKMVNVGDYVERGAPLYKIADLSRVWALFDAYESDLQWIHTGDQVQFTVASLPGRTFTGQVDYIDPVINSQTRAAQVRIVMPNVDGLLKPEMFATASLQAQVDRTKSTVVVPRSAVLWTGERAVVYVRDTASVQPQFRMQQVTLGSALEDSYVVTEGLVNGQEIVTNGTFAVDAAAQLANKPSMMNPGRATGDSSMPGMNMPSDATSEQADFKNTQIPTQKFVENQTIDFRNQVPSTFTKQLQEVVDAYSLLKEALVEANEQKTAQYSTNLLTVLNMVNDDLLSGEAKAFWVEKKTFLLQHAQRCEEVNTLAEKRNNFIYLSQSLIKVVEAFGAGKTLYVAYCPMANDSKGAYWLSEVKTIRNPFMGEAMLTCGTVKDVLD</sequence>
<evidence type="ECO:0000313" key="10">
    <source>
        <dbReference type="Proteomes" id="UP000198510"/>
    </source>
</evidence>
<dbReference type="InterPro" id="IPR051909">
    <property type="entry name" value="MFP_Cation_Efflux"/>
</dbReference>
<dbReference type="GO" id="GO:0015679">
    <property type="term" value="P:plasma membrane copper ion transport"/>
    <property type="evidence" value="ECO:0007669"/>
    <property type="project" value="TreeGrafter"/>
</dbReference>
<dbReference type="Pfam" id="PF25919">
    <property type="entry name" value="BSH_CusB"/>
    <property type="match status" value="1"/>
</dbReference>
<dbReference type="InterPro" id="IPR058792">
    <property type="entry name" value="Beta-barrel_RND_2"/>
</dbReference>
<dbReference type="PANTHER" id="PTHR30097:SF15">
    <property type="entry name" value="CATION EFFLUX SYSTEM PROTEIN CUSB"/>
    <property type="match status" value="1"/>
</dbReference>
<keyword evidence="2" id="KW-0813">Transport</keyword>
<evidence type="ECO:0000256" key="1">
    <source>
        <dbReference type="ARBA" id="ARBA00009477"/>
    </source>
</evidence>
<dbReference type="InterPro" id="IPR058791">
    <property type="entry name" value="3HB_CusB"/>
</dbReference>
<evidence type="ECO:0000259" key="6">
    <source>
        <dbReference type="Pfam" id="PF25919"/>
    </source>
</evidence>
<dbReference type="GO" id="GO:0046914">
    <property type="term" value="F:transition metal ion binding"/>
    <property type="evidence" value="ECO:0007669"/>
    <property type="project" value="TreeGrafter"/>
</dbReference>
<dbReference type="InterPro" id="IPR058649">
    <property type="entry name" value="CzcB_C"/>
</dbReference>
<dbReference type="EMBL" id="FNFO01000022">
    <property type="protein sequence ID" value="SDM73227.1"/>
    <property type="molecule type" value="Genomic_DNA"/>
</dbReference>
<feature type="domain" description="DUF3347" evidence="3">
    <location>
        <begin position="418"/>
        <end position="509"/>
    </location>
</feature>
<evidence type="ECO:0000313" key="9">
    <source>
        <dbReference type="EMBL" id="SDM73227.1"/>
    </source>
</evidence>
<feature type="domain" description="Heavy metal binding" evidence="4">
    <location>
        <begin position="1"/>
        <end position="22"/>
    </location>
</feature>
<evidence type="ECO:0000259" key="3">
    <source>
        <dbReference type="Pfam" id="PF11827"/>
    </source>
</evidence>
<dbReference type="InterPro" id="IPR058790">
    <property type="entry name" value="BSH_CusB"/>
</dbReference>
<name>A0A1G9VM94_9BACT</name>
<dbReference type="InterPro" id="IPR021782">
    <property type="entry name" value="DUF3347"/>
</dbReference>
<dbReference type="PANTHER" id="PTHR30097">
    <property type="entry name" value="CATION EFFLUX SYSTEM PROTEIN CUSB"/>
    <property type="match status" value="1"/>
</dbReference>
<dbReference type="SUPFAM" id="SSF111369">
    <property type="entry name" value="HlyD-like secretion proteins"/>
    <property type="match status" value="1"/>
</dbReference>
<dbReference type="AlphaFoldDB" id="A0A1G9VM94"/>
<dbReference type="Gene3D" id="2.40.420.20">
    <property type="match status" value="1"/>
</dbReference>
<gene>
    <name evidence="9" type="ORF">SAMN05421823_1224</name>
</gene>
<organism evidence="9 10">
    <name type="scientific">Catalinimonas alkaloidigena</name>
    <dbReference type="NCBI Taxonomy" id="1075417"/>
    <lineage>
        <taxon>Bacteria</taxon>
        <taxon>Pseudomonadati</taxon>
        <taxon>Bacteroidota</taxon>
        <taxon>Cytophagia</taxon>
        <taxon>Cytophagales</taxon>
        <taxon>Catalimonadaceae</taxon>
        <taxon>Catalinimonas</taxon>
    </lineage>
</organism>
<dbReference type="InterPro" id="IPR006143">
    <property type="entry name" value="RND_pump_MFP"/>
</dbReference>
<proteinExistence type="inferred from homology"/>
<dbReference type="Pfam" id="PF11827">
    <property type="entry name" value="DUF3347"/>
    <property type="match status" value="1"/>
</dbReference>
<dbReference type="Pfam" id="PF25954">
    <property type="entry name" value="Beta-barrel_RND_2"/>
    <property type="match status" value="1"/>
</dbReference>
<dbReference type="STRING" id="1075417.SAMN05421823_1224"/>
<dbReference type="Pfam" id="PF25975">
    <property type="entry name" value="CzcB_C"/>
    <property type="match status" value="1"/>
</dbReference>
<accession>A0A1G9VM94</accession>
<dbReference type="GO" id="GO:0030288">
    <property type="term" value="C:outer membrane-bounded periplasmic space"/>
    <property type="evidence" value="ECO:0007669"/>
    <property type="project" value="TreeGrafter"/>
</dbReference>
<feature type="domain" description="CzcB-like C-terminal circularly permuted SH3-like" evidence="8">
    <location>
        <begin position="282"/>
        <end position="345"/>
    </location>
</feature>
<feature type="domain" description="CusB-like three alpha-helical bundle" evidence="5">
    <location>
        <begin position="111"/>
        <end position="159"/>
    </location>
</feature>
<feature type="domain" description="CusB-like barrel-sandwich hybrid" evidence="6">
    <location>
        <begin position="79"/>
        <end position="193"/>
    </location>
</feature>
<protein>
    <submittedName>
        <fullName evidence="9">Membrane fusion protein, Cu(I)/Ag(I) efflux system</fullName>
    </submittedName>
</protein>
<dbReference type="GO" id="GO:0016020">
    <property type="term" value="C:membrane"/>
    <property type="evidence" value="ECO:0007669"/>
    <property type="project" value="InterPro"/>
</dbReference>
<dbReference type="GO" id="GO:0022857">
    <property type="term" value="F:transmembrane transporter activity"/>
    <property type="evidence" value="ECO:0007669"/>
    <property type="project" value="InterPro"/>
</dbReference>
<dbReference type="GO" id="GO:0060003">
    <property type="term" value="P:copper ion export"/>
    <property type="evidence" value="ECO:0007669"/>
    <property type="project" value="TreeGrafter"/>
</dbReference>
<dbReference type="InterPro" id="IPR045800">
    <property type="entry name" value="HMBD"/>
</dbReference>
<dbReference type="Proteomes" id="UP000198510">
    <property type="component" value="Unassembled WGS sequence"/>
</dbReference>
<keyword evidence="10" id="KW-1185">Reference proteome</keyword>
<dbReference type="Gene3D" id="2.40.50.100">
    <property type="match status" value="1"/>
</dbReference>
<dbReference type="Gene3D" id="2.40.30.170">
    <property type="match status" value="1"/>
</dbReference>
<evidence type="ECO:0000259" key="8">
    <source>
        <dbReference type="Pfam" id="PF25975"/>
    </source>
</evidence>
<reference evidence="9 10" key="1">
    <citation type="submission" date="2016-10" db="EMBL/GenBank/DDBJ databases">
        <authorList>
            <person name="de Groot N.N."/>
        </authorList>
    </citation>
    <scope>NUCLEOTIDE SEQUENCE [LARGE SCALE GENOMIC DNA]</scope>
    <source>
        <strain evidence="9 10">DSM 25186</strain>
    </source>
</reference>
<evidence type="ECO:0000259" key="4">
    <source>
        <dbReference type="Pfam" id="PF19335"/>
    </source>
</evidence>
<dbReference type="Pfam" id="PF19335">
    <property type="entry name" value="HMBD"/>
    <property type="match status" value="1"/>
</dbReference>
<comment type="similarity">
    <text evidence="1">Belongs to the membrane fusion protein (MFP) (TC 8.A.1) family.</text>
</comment>
<evidence type="ECO:0000259" key="7">
    <source>
        <dbReference type="Pfam" id="PF25954"/>
    </source>
</evidence>
<dbReference type="Pfam" id="PF25869">
    <property type="entry name" value="3HB_CusB"/>
    <property type="match status" value="1"/>
</dbReference>
<evidence type="ECO:0000256" key="2">
    <source>
        <dbReference type="ARBA" id="ARBA00022448"/>
    </source>
</evidence>